<feature type="non-terminal residue" evidence="2">
    <location>
        <position position="155"/>
    </location>
</feature>
<dbReference type="OrthoDB" id="397220at2759"/>
<dbReference type="OMA" id="AQFRTTH"/>
<protein>
    <submittedName>
        <fullName evidence="2">Uncharacterized protein</fullName>
    </submittedName>
</protein>
<evidence type="ECO:0000313" key="3">
    <source>
        <dbReference type="Proteomes" id="UP000018050"/>
    </source>
</evidence>
<gene>
    <name evidence="2" type="ORF">EAH_00063200</name>
</gene>
<keyword evidence="1" id="KW-0732">Signal</keyword>
<dbReference type="VEuPathDB" id="ToxoDB:EAH_00063200"/>
<evidence type="ECO:0000256" key="1">
    <source>
        <dbReference type="SAM" id="SignalP"/>
    </source>
</evidence>
<dbReference type="Proteomes" id="UP000018050">
    <property type="component" value="Unassembled WGS sequence"/>
</dbReference>
<feature type="chain" id="PRO_5004671137" evidence="1">
    <location>
        <begin position="22"/>
        <end position="155"/>
    </location>
</feature>
<name>U6GQC8_EIMAC</name>
<dbReference type="AlphaFoldDB" id="U6GQC8"/>
<keyword evidence="3" id="KW-1185">Reference proteome</keyword>
<reference evidence="2" key="1">
    <citation type="submission" date="2013-10" db="EMBL/GenBank/DDBJ databases">
        <title>Genomic analysis of the causative agents of coccidiosis in chickens.</title>
        <authorList>
            <person name="Reid A.J."/>
            <person name="Blake D."/>
            <person name="Billington K."/>
            <person name="Browne H."/>
            <person name="Dunn M."/>
            <person name="Hung S."/>
            <person name="Kawahara F."/>
            <person name="Miranda-Saavedra D."/>
            <person name="Mourier T."/>
            <person name="Nagra H."/>
            <person name="Otto T.D."/>
            <person name="Rawlings N."/>
            <person name="Sanchez A."/>
            <person name="Sanders M."/>
            <person name="Subramaniam C."/>
            <person name="Tay Y."/>
            <person name="Dear P."/>
            <person name="Doerig C."/>
            <person name="Gruber A."/>
            <person name="Parkinson J."/>
            <person name="Shirley M."/>
            <person name="Wan K.L."/>
            <person name="Berriman M."/>
            <person name="Tomley F."/>
            <person name="Pain A."/>
        </authorList>
    </citation>
    <scope>NUCLEOTIDE SEQUENCE [LARGE SCALE GENOMIC DNA]</scope>
    <source>
        <strain evidence="2">Houghton</strain>
    </source>
</reference>
<dbReference type="GeneID" id="25274390"/>
<proteinExistence type="predicted"/>
<organism evidence="2 3">
    <name type="scientific">Eimeria acervulina</name>
    <name type="common">Coccidian parasite</name>
    <dbReference type="NCBI Taxonomy" id="5801"/>
    <lineage>
        <taxon>Eukaryota</taxon>
        <taxon>Sar</taxon>
        <taxon>Alveolata</taxon>
        <taxon>Apicomplexa</taxon>
        <taxon>Conoidasida</taxon>
        <taxon>Coccidia</taxon>
        <taxon>Eucoccidiorida</taxon>
        <taxon>Eimeriorina</taxon>
        <taxon>Eimeriidae</taxon>
        <taxon>Eimeria</taxon>
    </lineage>
</organism>
<reference evidence="2" key="2">
    <citation type="submission" date="2013-10" db="EMBL/GenBank/DDBJ databases">
        <authorList>
            <person name="Aslett M."/>
        </authorList>
    </citation>
    <scope>NUCLEOTIDE SEQUENCE [LARGE SCALE GENOMIC DNA]</scope>
    <source>
        <strain evidence="2">Houghton</strain>
    </source>
</reference>
<accession>U6GQC8</accession>
<dbReference type="RefSeq" id="XP_013248625.1">
    <property type="nucleotide sequence ID" value="XM_013393171.1"/>
</dbReference>
<evidence type="ECO:0000313" key="2">
    <source>
        <dbReference type="EMBL" id="CDI81772.1"/>
    </source>
</evidence>
<sequence length="155" mass="16878">MLNAITFVVAAFVSKALVVDAESPTVQAGMVVGQLRVAPASGRNALIGIGNDPDQFQMGIDGSGEFVIASPRTTILSVDNEDTMRIYADLSTRYELPSQDSIRRTFFVQNFSRSRTNAFSSLDLKGPLFVRGVAQFRTTHREDFSGGKAEGWDNP</sequence>
<feature type="signal peptide" evidence="1">
    <location>
        <begin position="1"/>
        <end position="21"/>
    </location>
</feature>
<dbReference type="EMBL" id="HG671820">
    <property type="protein sequence ID" value="CDI81772.1"/>
    <property type="molecule type" value="Genomic_DNA"/>
</dbReference>